<protein>
    <submittedName>
        <fullName evidence="3">Uncharacterized protein</fullName>
    </submittedName>
</protein>
<keyword evidence="2" id="KW-0812">Transmembrane</keyword>
<reference evidence="3 4" key="1">
    <citation type="submission" date="2024-02" db="EMBL/GenBank/DDBJ databases">
        <authorList>
            <person name="Chen Y."/>
            <person name="Shah S."/>
            <person name="Dougan E. K."/>
            <person name="Thang M."/>
            <person name="Chan C."/>
        </authorList>
    </citation>
    <scope>NUCLEOTIDE SEQUENCE [LARGE SCALE GENOMIC DNA]</scope>
</reference>
<feature type="transmembrane region" description="Helical" evidence="2">
    <location>
        <begin position="45"/>
        <end position="67"/>
    </location>
</feature>
<evidence type="ECO:0000256" key="2">
    <source>
        <dbReference type="SAM" id="Phobius"/>
    </source>
</evidence>
<feature type="transmembrane region" description="Helical" evidence="2">
    <location>
        <begin position="16"/>
        <end position="38"/>
    </location>
</feature>
<sequence>MDTGAPVPMPHWERNLVIVALVVHVMDVGLDLCVAALFVAHAEWVFFLGAAGVIFWAWLVSSLYISFGGGAPTGDIDTDGRWAVERAVLVGEWQPNSVLRAANSATHNCDNFFGPRPCCNVKCNGKRDVPYQSYRGSGVQNLKLYQCEVTKGAFMKPKESYGAYEDWDEEPITPAEMNDYIAASRGYRPVAHLDGTYVCEETCRFVTLDQRDHPKGANDTVKVYRDGGMEYFGKTAYLCVSVEDLEKDLSELKAQEDAAEEKKRAEEEAEAQKRRDEIFQVLLREEMGEVEKPPKKKTFKEKLAASNATHNCDSLFGRQCCTSKCDGKRDDSQKGSGVENLELYQCEVTKGAFTKPKSSYGAYEGWDNKPINTKEMNRYINHYRRDRLLMTSQLEKSALPYSWYVCEETCHYLTKDDDPKGANHDAIKVYRGGGGERHYGHKELCAAQLQRSQRRAVNVEDVATQVSELKAEAITESEILLASDEEDVYEKCSSRARGALTFLNLPVCQSAHKRLIGIGSGVLQAMREGKPGFTMDEYRTSHPKHPTLGVSLRNSSSGKWQYILAFLWLLYVSEAEILPTKFKMPSEKVQKYHMNDEDFQERYVTAFLRDVDSQFALPRIEHLGPGSFAGPCRFLEYAQPIDIFYQYSAHEENDGRKPASLATFMKVFKKIFGTYLKFRDHSEHAQCNICGRLKGKIKALFRPTLHLTAAWLHGHKVWLPVSDESLKKDSQTQAEILSRALSDLCVSVVEDFRSSHPKMGSDIFLIAKRWLADREVLRLIALVPADTAAKIRRGLHLPDGVAARRAISPKVRANIERYVPRCQMHGELSPAAAAYLTEWSTGKLKMINRRNDDEMFLASDVEDGRAASAANTSIADSADLAQDAESVLNATDAEEMEPVGFVDGYISSPSPTQCLFHESGVLVNSDEKEFRHMAMSYISVVEEWETCSHSDLLALQFEHTFMVEIDKKKREHLLQFKPLFSFIEETLKSLGYSVNAANFNTAEFGPPQMRHRAWIIAGKYCNTKQAILDAASFRCQTLPLDRFILKCLPEGEDNQGRSRGGDRAKKSDLTPKWKADFDEYCKKVGDKANIRKNVTMLRSMAPQCSERERAILATALREMETKGIDEMALLQGIGDEDWYRFQMDELPPRNSSPKLRPSKNPKYGELFPEAGEFLSLRLPDMNVDDVKSEFAFFLFDDGGMKALAAALVWTGCVYVVGQESAESLRHPRFVQLVKGLLGLPTLFKKQADDVVSGTIQRIIKQNIDAKKLPVSSFEWAGILSRLGEEANVADCVKMYNNTPEVVAHGSNTDKGDRSGSGTLMIDTKKAHCIKNWMTKCSKEATSVILESLQDSPFQMGPFGETFAMMGQVFLGSTCENSNIDGGAMSPLAHEDSISVNWDLELNSTAQALLFRRVKIAFDRATAIVDDVRDKKKYRMKPEDIVTLRHLCAFYMQVREFCSTRLSDFADFDAKFTSGNAVDDQFNEIMQMRSKQFGISMLPRSQLEAASQLKRQEETATLEVEQQRLELRQAKWKYFVAALSRDQKQLSLIAAAPDKIEKLRHRKDMQWRLEQAKIGEKAEAAGVKMTDLCMVTFADLNVPLSNSREKMTELMTAIAAINDIAPMRNAAIVELADTPKKSSKRGLADEEAELQEVLWSLKQQCDSRWILPFEVPSAAESHSSRRIIVNKDSEESNTFATSAELALAGRPLTDEKVYIPLSKDLLLPESLDSDHDLRTAERTRPSQEAITAQKGSDRYRQLVRSMLTLPGDTLSKSAVILVNLTGYVEEMGSAASWLV</sequence>
<evidence type="ECO:0000256" key="1">
    <source>
        <dbReference type="SAM" id="Coils"/>
    </source>
</evidence>
<proteinExistence type="predicted"/>
<keyword evidence="2" id="KW-1133">Transmembrane helix</keyword>
<comment type="caution">
    <text evidence="3">The sequence shown here is derived from an EMBL/GenBank/DDBJ whole genome shotgun (WGS) entry which is preliminary data.</text>
</comment>
<dbReference type="InterPro" id="IPR029063">
    <property type="entry name" value="SAM-dependent_MTases_sf"/>
</dbReference>
<dbReference type="Gene3D" id="3.40.50.150">
    <property type="entry name" value="Vaccinia Virus protein VP39"/>
    <property type="match status" value="1"/>
</dbReference>
<evidence type="ECO:0000313" key="4">
    <source>
        <dbReference type="Proteomes" id="UP001642484"/>
    </source>
</evidence>
<dbReference type="EMBL" id="CAXAMN010011337">
    <property type="protein sequence ID" value="CAK9035061.1"/>
    <property type="molecule type" value="Genomic_DNA"/>
</dbReference>
<keyword evidence="2" id="KW-0472">Membrane</keyword>
<accession>A0ABP0L8D8</accession>
<gene>
    <name evidence="3" type="ORF">CCMP2556_LOCUS19756</name>
</gene>
<name>A0ABP0L8D8_9DINO</name>
<dbReference type="Proteomes" id="UP001642484">
    <property type="component" value="Unassembled WGS sequence"/>
</dbReference>
<organism evidence="3 4">
    <name type="scientific">Durusdinium trenchii</name>
    <dbReference type="NCBI Taxonomy" id="1381693"/>
    <lineage>
        <taxon>Eukaryota</taxon>
        <taxon>Sar</taxon>
        <taxon>Alveolata</taxon>
        <taxon>Dinophyceae</taxon>
        <taxon>Suessiales</taxon>
        <taxon>Symbiodiniaceae</taxon>
        <taxon>Durusdinium</taxon>
    </lineage>
</organism>
<feature type="coiled-coil region" evidence="1">
    <location>
        <begin position="242"/>
        <end position="275"/>
    </location>
</feature>
<keyword evidence="4" id="KW-1185">Reference proteome</keyword>
<dbReference type="SUPFAM" id="SSF53335">
    <property type="entry name" value="S-adenosyl-L-methionine-dependent methyltransferases"/>
    <property type="match status" value="1"/>
</dbReference>
<keyword evidence="1" id="KW-0175">Coiled coil</keyword>
<evidence type="ECO:0000313" key="3">
    <source>
        <dbReference type="EMBL" id="CAK9035061.1"/>
    </source>
</evidence>